<dbReference type="InterPro" id="IPR012677">
    <property type="entry name" value="Nucleotide-bd_a/b_plait_sf"/>
</dbReference>
<dbReference type="InterPro" id="IPR029000">
    <property type="entry name" value="Cyclophilin-like_dom_sf"/>
</dbReference>
<comment type="subcellular location">
    <subcellularLocation>
        <location evidence="3 10">Nucleus</location>
    </subcellularLocation>
</comment>
<keyword evidence="13" id="KW-1185">Reference proteome</keyword>
<dbReference type="HOGENOM" id="CLU_018791_2_0_1"/>
<evidence type="ECO:0000256" key="8">
    <source>
        <dbReference type="ARBA" id="ARBA00023242"/>
    </source>
</evidence>
<evidence type="ECO:0000256" key="5">
    <source>
        <dbReference type="ARBA" id="ARBA00022884"/>
    </source>
</evidence>
<dbReference type="OrthoDB" id="2083at2759"/>
<dbReference type="InterPro" id="IPR000504">
    <property type="entry name" value="RRM_dom"/>
</dbReference>
<dbReference type="EC" id="5.2.1.8" evidence="10"/>
<proteinExistence type="inferred from homology"/>
<sequence length="334" mass="37550">MSVLLETTAGDIVIDLAYNEFQLEAYNFLKLCKCNYYKYQKIVKNGDEINFGDPIIGFKERNDQLVYETSINGLLDVSEETTLVPKLIKTTSKNSDNSTGETGLEKGSIAFKVIKQDGIDLIGSKVVLKLVSCLYPAKELAYFGNVPRQYWEVLDKFMQLDDKMEIRVKNILIIRDPFPDPEGFQQFDVPLPIGDVELPSELIEKHQAKSKMSLLKSEIENQELALEIIGDIPSSTIKPLKTVLFVCKLNAMTNAKDLAQIFSRFGQIISVEIVRDKDTGRSLGYGFIEFDSEGAVELAYSNMEGVIIDDKKIHVDFSQSVSKLASQWTCGKNK</sequence>
<dbReference type="InterPro" id="IPR035542">
    <property type="entry name" value="CRIP"/>
</dbReference>
<dbReference type="GO" id="GO:0005634">
    <property type="term" value="C:nucleus"/>
    <property type="evidence" value="ECO:0007669"/>
    <property type="project" value="UniProtKB-SubCell"/>
</dbReference>
<dbReference type="SMART" id="SM00360">
    <property type="entry name" value="RRM"/>
    <property type="match status" value="1"/>
</dbReference>
<dbReference type="SUPFAM" id="SSF54928">
    <property type="entry name" value="RNA-binding domain, RBD"/>
    <property type="match status" value="1"/>
</dbReference>
<dbReference type="GO" id="GO:0003755">
    <property type="term" value="F:peptidyl-prolyl cis-trans isomerase activity"/>
    <property type="evidence" value="ECO:0007669"/>
    <property type="project" value="UniProtKB-UniRule"/>
</dbReference>
<feature type="domain" description="RRM" evidence="11">
    <location>
        <begin position="242"/>
        <end position="320"/>
    </location>
</feature>
<dbReference type="GO" id="GO:0003723">
    <property type="term" value="F:RNA binding"/>
    <property type="evidence" value="ECO:0007669"/>
    <property type="project" value="UniProtKB-UniRule"/>
</dbReference>
<evidence type="ECO:0000259" key="11">
    <source>
        <dbReference type="PROSITE" id="PS50102"/>
    </source>
</evidence>
<keyword evidence="5 9" id="KW-0694">RNA-binding</keyword>
<dbReference type="PROSITE" id="PS50102">
    <property type="entry name" value="RRM"/>
    <property type="match status" value="1"/>
</dbReference>
<dbReference type="GeneID" id="11534992"/>
<comment type="similarity">
    <text evidence="4 10">Belongs to the cyclophilin-type PPIase family. PPIL4 subfamily.</text>
</comment>
<reference evidence="12 13" key="1">
    <citation type="journal article" date="2011" name="Proc. Natl. Acad. Sci. U.S.A.">
        <title>Evolutionary erosion of yeast sex chromosomes by mating-type switching accidents.</title>
        <authorList>
            <person name="Gordon J.L."/>
            <person name="Armisen D."/>
            <person name="Proux-Wera E."/>
            <person name="Oheigeartaigh S.S."/>
            <person name="Byrne K.P."/>
            <person name="Wolfe K.H."/>
        </authorList>
    </citation>
    <scope>NUCLEOTIDE SEQUENCE [LARGE SCALE GENOMIC DNA]</scope>
    <source>
        <strain evidence="13">ATCC 24235 / CBS 4417 / NBRC 1672 / NRRL Y-8282 / UCD 70-5</strain>
    </source>
</reference>
<evidence type="ECO:0000256" key="7">
    <source>
        <dbReference type="ARBA" id="ARBA00023235"/>
    </source>
</evidence>
<dbReference type="Pfam" id="PF00076">
    <property type="entry name" value="RRM_1"/>
    <property type="match status" value="1"/>
</dbReference>
<keyword evidence="7 10" id="KW-0413">Isomerase</keyword>
<organism evidence="12 13">
    <name type="scientific">Tetrapisispora phaffii (strain ATCC 24235 / CBS 4417 / NBRC 1672 / NRRL Y-8282 / UCD 70-5)</name>
    <name type="common">Yeast</name>
    <name type="synonym">Fabospora phaffii</name>
    <dbReference type="NCBI Taxonomy" id="1071381"/>
    <lineage>
        <taxon>Eukaryota</taxon>
        <taxon>Fungi</taxon>
        <taxon>Dikarya</taxon>
        <taxon>Ascomycota</taxon>
        <taxon>Saccharomycotina</taxon>
        <taxon>Saccharomycetes</taxon>
        <taxon>Saccharomycetales</taxon>
        <taxon>Saccharomycetaceae</taxon>
        <taxon>Tetrapisispora</taxon>
    </lineage>
</organism>
<evidence type="ECO:0000256" key="1">
    <source>
        <dbReference type="ARBA" id="ARBA00000971"/>
    </source>
</evidence>
<dbReference type="InterPro" id="IPR035979">
    <property type="entry name" value="RBD_domain_sf"/>
</dbReference>
<evidence type="ECO:0000256" key="4">
    <source>
        <dbReference type="ARBA" id="ARBA00010739"/>
    </source>
</evidence>
<dbReference type="PANTHER" id="PTHR45843:SF1">
    <property type="entry name" value="PEPTIDYL-PROLYL CIS-TRANS ISOMERASE-LIKE 4"/>
    <property type="match status" value="1"/>
</dbReference>
<accession>G8BQ18</accession>
<dbReference type="GO" id="GO:0006357">
    <property type="term" value="P:regulation of transcription by RNA polymerase II"/>
    <property type="evidence" value="ECO:0007669"/>
    <property type="project" value="EnsemblFungi"/>
</dbReference>
<evidence type="ECO:0000256" key="10">
    <source>
        <dbReference type="RuleBase" id="RU365081"/>
    </source>
</evidence>
<keyword evidence="8 10" id="KW-0539">Nucleus</keyword>
<gene>
    <name evidence="12" type="primary">TPHA0B04300</name>
    <name evidence="12" type="ordered locus">TPHA_0B04300</name>
</gene>
<dbReference type="STRING" id="1071381.G8BQ18"/>
<dbReference type="KEGG" id="tpf:TPHA_0B04300"/>
<protein>
    <recommendedName>
        <fullName evidence="10">Peptidyl-prolyl cis-trans isomerase</fullName>
        <shortName evidence="10">PPIase</shortName>
        <ecNumber evidence="10">5.2.1.8</ecNumber>
    </recommendedName>
</protein>
<comment type="catalytic activity">
    <reaction evidence="1 10">
        <text>[protein]-peptidylproline (omega=180) = [protein]-peptidylproline (omega=0)</text>
        <dbReference type="Rhea" id="RHEA:16237"/>
        <dbReference type="Rhea" id="RHEA-COMP:10747"/>
        <dbReference type="Rhea" id="RHEA-COMP:10748"/>
        <dbReference type="ChEBI" id="CHEBI:83833"/>
        <dbReference type="ChEBI" id="CHEBI:83834"/>
        <dbReference type="EC" id="5.2.1.8"/>
    </reaction>
</comment>
<dbReference type="Gene3D" id="2.40.100.10">
    <property type="entry name" value="Cyclophilin-like"/>
    <property type="match status" value="1"/>
</dbReference>
<dbReference type="AlphaFoldDB" id="G8BQ18"/>
<dbReference type="Proteomes" id="UP000005666">
    <property type="component" value="Chromosome 2"/>
</dbReference>
<evidence type="ECO:0000256" key="6">
    <source>
        <dbReference type="ARBA" id="ARBA00023110"/>
    </source>
</evidence>
<dbReference type="RefSeq" id="XP_003684533.1">
    <property type="nucleotide sequence ID" value="XM_003684485.1"/>
</dbReference>
<evidence type="ECO:0000313" key="13">
    <source>
        <dbReference type="Proteomes" id="UP000005666"/>
    </source>
</evidence>
<evidence type="ECO:0000256" key="3">
    <source>
        <dbReference type="ARBA" id="ARBA00004123"/>
    </source>
</evidence>
<dbReference type="PANTHER" id="PTHR45843">
    <property type="entry name" value="PEPTIDYL-PROLYL CIS-TRANS ISOMERASE-LIKE 4"/>
    <property type="match status" value="1"/>
</dbReference>
<dbReference type="Pfam" id="PF00160">
    <property type="entry name" value="Pro_isomerase"/>
    <property type="match status" value="1"/>
</dbReference>
<dbReference type="InterPro" id="IPR002130">
    <property type="entry name" value="Cyclophilin-type_PPIase_dom"/>
</dbReference>
<dbReference type="SUPFAM" id="SSF50891">
    <property type="entry name" value="Cyclophilin-like"/>
    <property type="match status" value="1"/>
</dbReference>
<dbReference type="EMBL" id="HE612857">
    <property type="protein sequence ID" value="CCE62099.1"/>
    <property type="molecule type" value="Genomic_DNA"/>
</dbReference>
<evidence type="ECO:0000256" key="9">
    <source>
        <dbReference type="PROSITE-ProRule" id="PRU00176"/>
    </source>
</evidence>
<dbReference type="eggNOG" id="KOG0415">
    <property type="taxonomic scope" value="Eukaryota"/>
</dbReference>
<evidence type="ECO:0000256" key="2">
    <source>
        <dbReference type="ARBA" id="ARBA00002388"/>
    </source>
</evidence>
<evidence type="ECO:0000313" key="12">
    <source>
        <dbReference type="EMBL" id="CCE62099.1"/>
    </source>
</evidence>
<name>G8BQ18_TETPH</name>
<dbReference type="Gene3D" id="3.30.70.330">
    <property type="match status" value="1"/>
</dbReference>
<comment type="function">
    <text evidence="2 10">PPIases accelerate the folding of proteins. It catalyzes the cis-trans isomerization of proline imidic peptide bonds in oligopeptides.</text>
</comment>
<dbReference type="OMA" id="DLHTEEC"/>
<dbReference type="GO" id="GO:0000785">
    <property type="term" value="C:chromatin"/>
    <property type="evidence" value="ECO:0007669"/>
    <property type="project" value="EnsemblFungi"/>
</dbReference>
<keyword evidence="6 10" id="KW-0697">Rotamase</keyword>